<evidence type="ECO:0000313" key="3">
    <source>
        <dbReference type="EMBL" id="MEQ2485608.1"/>
    </source>
</evidence>
<dbReference type="RefSeq" id="WP_024988781.1">
    <property type="nucleotide sequence ID" value="NZ_JAHKBE010000001.1"/>
</dbReference>
<evidence type="ECO:0000313" key="4">
    <source>
        <dbReference type="Proteomes" id="UP001487296"/>
    </source>
</evidence>
<name>A0ABV1FMI0_9BACT</name>
<sequence>MSYIDLSESYAEIQAKCQEQHEQLALFKKKSDEQEKRIRQLESKQLALKEILTFEEGSEYTGISKSTLYKMTSAHEIPYYKPHGKLIFFERKELDCWLRQKPVKSMVQLQEEAERAYLTSSFNHK</sequence>
<organism evidence="3 4">
    <name type="scientific">Hallella faecis</name>
    <dbReference type="NCBI Taxonomy" id="2841596"/>
    <lineage>
        <taxon>Bacteria</taxon>
        <taxon>Pseudomonadati</taxon>
        <taxon>Bacteroidota</taxon>
        <taxon>Bacteroidia</taxon>
        <taxon>Bacteroidales</taxon>
        <taxon>Prevotellaceae</taxon>
        <taxon>Hallella</taxon>
    </lineage>
</organism>
<keyword evidence="4" id="KW-1185">Reference proteome</keyword>
<dbReference type="Pfam" id="PF12728">
    <property type="entry name" value="HTH_17"/>
    <property type="match status" value="1"/>
</dbReference>
<evidence type="ECO:0000256" key="1">
    <source>
        <dbReference type="SAM" id="Coils"/>
    </source>
</evidence>
<reference evidence="3 4" key="1">
    <citation type="submission" date="2024-04" db="EMBL/GenBank/DDBJ databases">
        <title>Human intestinal bacterial collection.</title>
        <authorList>
            <person name="Pauvert C."/>
            <person name="Hitch T.C.A."/>
            <person name="Clavel T."/>
        </authorList>
    </citation>
    <scope>NUCLEOTIDE SEQUENCE [LARGE SCALE GENOMIC DNA]</scope>
    <source>
        <strain evidence="3 4">CLA-AA-H145</strain>
    </source>
</reference>
<dbReference type="InterPro" id="IPR009061">
    <property type="entry name" value="DNA-bd_dom_put_sf"/>
</dbReference>
<dbReference type="NCBIfam" id="TIGR01764">
    <property type="entry name" value="excise"/>
    <property type="match status" value="1"/>
</dbReference>
<dbReference type="EMBL" id="JBBNFP010000002">
    <property type="protein sequence ID" value="MEQ2485608.1"/>
    <property type="molecule type" value="Genomic_DNA"/>
</dbReference>
<dbReference type="InterPro" id="IPR010093">
    <property type="entry name" value="SinI_DNA-bd"/>
</dbReference>
<protein>
    <submittedName>
        <fullName evidence="3">Helix-turn-helix domain-containing protein</fullName>
    </submittedName>
</protein>
<dbReference type="InterPro" id="IPR041657">
    <property type="entry name" value="HTH_17"/>
</dbReference>
<keyword evidence="1" id="KW-0175">Coiled coil</keyword>
<proteinExistence type="predicted"/>
<dbReference type="SUPFAM" id="SSF46955">
    <property type="entry name" value="Putative DNA-binding domain"/>
    <property type="match status" value="1"/>
</dbReference>
<dbReference type="Proteomes" id="UP001487296">
    <property type="component" value="Unassembled WGS sequence"/>
</dbReference>
<gene>
    <name evidence="3" type="ORF">AAAT34_00900</name>
</gene>
<evidence type="ECO:0000259" key="2">
    <source>
        <dbReference type="Pfam" id="PF12728"/>
    </source>
</evidence>
<dbReference type="GeneID" id="93049551"/>
<dbReference type="InterPro" id="IPR038148">
    <property type="entry name" value="Tn1545/Tn916_Xis"/>
</dbReference>
<feature type="domain" description="Helix-turn-helix" evidence="2">
    <location>
        <begin position="52"/>
        <end position="101"/>
    </location>
</feature>
<accession>A0ABV1FMI0</accession>
<feature type="coiled-coil region" evidence="1">
    <location>
        <begin position="24"/>
        <end position="51"/>
    </location>
</feature>
<dbReference type="Gene3D" id="3.90.105.50">
    <property type="match status" value="1"/>
</dbReference>
<comment type="caution">
    <text evidence="3">The sequence shown here is derived from an EMBL/GenBank/DDBJ whole genome shotgun (WGS) entry which is preliminary data.</text>
</comment>